<evidence type="ECO:0000256" key="2">
    <source>
        <dbReference type="ARBA" id="ARBA00012787"/>
    </source>
</evidence>
<dbReference type="Gene3D" id="3.30.70.2510">
    <property type="match status" value="1"/>
</dbReference>
<evidence type="ECO:0000313" key="7">
    <source>
        <dbReference type="Proteomes" id="UP000246078"/>
    </source>
</evidence>
<dbReference type="Gene3D" id="3.30.70.3190">
    <property type="match status" value="1"/>
</dbReference>
<protein>
    <recommendedName>
        <fullName evidence="2">tRNA pseudouridine(55) synthase</fullName>
        <ecNumber evidence="2">5.4.99.25</ecNumber>
    </recommendedName>
</protein>
<feature type="domain" description="Pus10-like C-terminal" evidence="5">
    <location>
        <begin position="409"/>
        <end position="607"/>
    </location>
</feature>
<evidence type="ECO:0000313" key="6">
    <source>
        <dbReference type="EMBL" id="PWV13462.1"/>
    </source>
</evidence>
<reference evidence="6 7" key="1">
    <citation type="journal article" date="2018" name="Microb. Genom.">
        <title>Expanding an expanded genome: long-read sequencing of Trypanosoma cruzi.</title>
        <authorList>
            <person name="Berna L."/>
            <person name="Rodriguez M."/>
            <person name="Chiribao M.L."/>
            <person name="Parodi-Talice A."/>
            <person name="Pita S."/>
            <person name="Rijo G."/>
            <person name="Alvarez-Valin F."/>
            <person name="Robello C."/>
        </authorList>
    </citation>
    <scope>NUCLEOTIDE SEQUENCE [LARGE SCALE GENOMIC DNA]</scope>
    <source>
        <strain evidence="6 7">TCC</strain>
    </source>
</reference>
<dbReference type="VEuPathDB" id="TriTrypDB:TcBrA4_0089860"/>
<dbReference type="AlphaFoldDB" id="A0A2V2WZ36"/>
<evidence type="ECO:0000259" key="5">
    <source>
        <dbReference type="Pfam" id="PF21238"/>
    </source>
</evidence>
<dbReference type="VEuPathDB" id="TriTrypDB:TcCL_NonESM09367"/>
<name>A0A2V2WZ36_TRYCR</name>
<dbReference type="VEuPathDB" id="TriTrypDB:TCDM_00635"/>
<evidence type="ECO:0000256" key="3">
    <source>
        <dbReference type="ARBA" id="ARBA00022694"/>
    </source>
</evidence>
<dbReference type="VEuPathDB" id="TriTrypDB:TcYC6_0043900"/>
<accession>A0A2V2WZ36</accession>
<dbReference type="InterPro" id="IPR020103">
    <property type="entry name" value="PsdUridine_synth_cat_dom_sf"/>
</dbReference>
<keyword evidence="3" id="KW-0819">tRNA processing</keyword>
<dbReference type="VEuPathDB" id="TriTrypDB:TCSYLVIO_001678"/>
<dbReference type="InterPro" id="IPR048741">
    <property type="entry name" value="Pus10-like_C"/>
</dbReference>
<dbReference type="VEuPathDB" id="TriTrypDB:TcCLB.506773.80"/>
<dbReference type="PANTHER" id="PTHR21568:SF0">
    <property type="entry name" value="TRNA PSEUDOURIDINE SYNTHASE PUS10"/>
    <property type="match status" value="1"/>
</dbReference>
<keyword evidence="4" id="KW-0413">Isomerase</keyword>
<dbReference type="VEuPathDB" id="TriTrypDB:TcG_03450"/>
<dbReference type="VEuPathDB" id="TriTrypDB:Tc_MARK_524"/>
<dbReference type="GO" id="GO:0031119">
    <property type="term" value="P:tRNA pseudouridine synthesis"/>
    <property type="evidence" value="ECO:0007669"/>
    <property type="project" value="TreeGrafter"/>
</dbReference>
<dbReference type="EC" id="5.4.99.25" evidence="2"/>
<proteinExistence type="inferred from homology"/>
<comment type="caution">
    <text evidence="6">The sequence shown here is derived from an EMBL/GenBank/DDBJ whole genome shotgun (WGS) entry which is preliminary data.</text>
</comment>
<gene>
    <name evidence="6" type="ORF">C3747_43g98</name>
</gene>
<dbReference type="VEuPathDB" id="TriTrypDB:TcCLB.508799.130"/>
<dbReference type="VEuPathDB" id="TriTrypDB:C4B63_70g117"/>
<evidence type="ECO:0000256" key="4">
    <source>
        <dbReference type="ARBA" id="ARBA00023235"/>
    </source>
</evidence>
<dbReference type="EMBL" id="PRFC01000043">
    <property type="protein sequence ID" value="PWV13462.1"/>
    <property type="molecule type" value="Genomic_DNA"/>
</dbReference>
<sequence length="627" mass="71328">MGQRDALCYMCALRMSIMYQAPPPAPPSRLRLPQTEGVEGTIHDDGAPFVDEAYHPHFSIVYETPRSALRFFDAETGDKLDVIACQNLPFLCCACLGLYQFMDYIHAPAVAAAIRTSPYIDSDRLSVNVNVHRSMSFLWLMVSTVFYGVHGREGALPNPFAVIPEEHCNFKDFFMSDLRARILQYTTYSHAELKDRKTPVGYEIYLREIGRRSKNAVIGTQPQTIQAFIYSPENEGVIVDICSEHHRVKDLAGGDVVPPQYCSNRCDGVMNYGVLYEYVQPYLEKIGWWVNDRAAGGQLKHFVVEGTATITFNLQHSNIMLIGNYRKMKRDLSQSPWFAYGERVGAFSLQEIIANPILPFFFPEGVASVPWMAEANESTVQIEKRSRCERVSADQQHLEEQRVNPQQMAAQRVFGFGRYKFHSAGREDVDVRMLGSGRPFVLEIISPSRQRVTPHDLAVFEEAVNKSEKGSVEISDLRVTDADITVRLARHSQSKVKKYRCVVWCSRAIVDPEHDDYFQAVNAVKDLDIEQRTPVRVLHRRSMQVRPRMIHSIRLMPLNAHWFLMDLETQAGTYVKEFVHGDMGRTKPHLGALLNGRTDIIQLDVLGMEMEGLEATKRIDDNGDKKE</sequence>
<dbReference type="VEuPathDB" id="TriTrypDB:ECC02_002901"/>
<dbReference type="VEuPathDB" id="TriTrypDB:BCY84_12983"/>
<dbReference type="Pfam" id="PF21238">
    <property type="entry name" value="Pus10_C"/>
    <property type="match status" value="1"/>
</dbReference>
<dbReference type="GO" id="GO:0003723">
    <property type="term" value="F:RNA binding"/>
    <property type="evidence" value="ECO:0007669"/>
    <property type="project" value="InterPro"/>
</dbReference>
<dbReference type="SUPFAM" id="SSF55120">
    <property type="entry name" value="Pseudouridine synthase"/>
    <property type="match status" value="1"/>
</dbReference>
<dbReference type="FunFam" id="3.30.70.3190:FF:000001">
    <property type="entry name" value="tRNA pseudouridine synthase Pus10"/>
    <property type="match status" value="1"/>
</dbReference>
<dbReference type="GO" id="GO:0160148">
    <property type="term" value="F:tRNA pseudouridine(55) synthase activity"/>
    <property type="evidence" value="ECO:0007669"/>
    <property type="project" value="UniProtKB-EC"/>
</dbReference>
<comment type="similarity">
    <text evidence="1">Belongs to the pseudouridine synthase Pus10 family.</text>
</comment>
<dbReference type="VEuPathDB" id="TriTrypDB:C3747_43g98"/>
<organism evidence="6 7">
    <name type="scientific">Trypanosoma cruzi</name>
    <dbReference type="NCBI Taxonomy" id="5693"/>
    <lineage>
        <taxon>Eukaryota</taxon>
        <taxon>Discoba</taxon>
        <taxon>Euglenozoa</taxon>
        <taxon>Kinetoplastea</taxon>
        <taxon>Metakinetoplastina</taxon>
        <taxon>Trypanosomatida</taxon>
        <taxon>Trypanosomatidae</taxon>
        <taxon>Trypanosoma</taxon>
        <taxon>Schizotrypanum</taxon>
    </lineage>
</organism>
<dbReference type="Proteomes" id="UP000246078">
    <property type="component" value="Unassembled WGS sequence"/>
</dbReference>
<dbReference type="PANTHER" id="PTHR21568">
    <property type="entry name" value="TRNA PSEUDOURIDINE SYNTHASE PUS10"/>
    <property type="match status" value="1"/>
</dbReference>
<evidence type="ECO:0000256" key="1">
    <source>
        <dbReference type="ARBA" id="ARBA00009652"/>
    </source>
</evidence>
<dbReference type="InterPro" id="IPR039894">
    <property type="entry name" value="Pus10-like"/>
</dbReference>